<proteinExistence type="inferred from homology"/>
<evidence type="ECO:0000259" key="11">
    <source>
        <dbReference type="PROSITE" id="PS51385"/>
    </source>
</evidence>
<dbReference type="SUPFAM" id="SSF64153">
    <property type="entry name" value="YjeF N-terminal domain-like"/>
    <property type="match status" value="1"/>
</dbReference>
<feature type="domain" description="YjeF N-terminal" evidence="11">
    <location>
        <begin position="11"/>
        <end position="229"/>
    </location>
</feature>
<dbReference type="GO" id="GO:0046872">
    <property type="term" value="F:metal ion binding"/>
    <property type="evidence" value="ECO:0007669"/>
    <property type="project" value="UniProtKB-KW"/>
</dbReference>
<dbReference type="PANTHER" id="PTHR13232">
    <property type="entry name" value="NAD(P)H-HYDRATE EPIMERASE"/>
    <property type="match status" value="1"/>
</dbReference>
<evidence type="ECO:0000256" key="4">
    <source>
        <dbReference type="ARBA" id="ARBA00022723"/>
    </source>
</evidence>
<organism evidence="12 13">
    <name type="scientific">Pichia inconspicua</name>
    <dbReference type="NCBI Taxonomy" id="52247"/>
    <lineage>
        <taxon>Eukaryota</taxon>
        <taxon>Fungi</taxon>
        <taxon>Dikarya</taxon>
        <taxon>Ascomycota</taxon>
        <taxon>Saccharomycotina</taxon>
        <taxon>Pichiomycetes</taxon>
        <taxon>Pichiales</taxon>
        <taxon>Pichiaceae</taxon>
        <taxon>Pichia</taxon>
    </lineage>
</organism>
<evidence type="ECO:0000256" key="9">
    <source>
        <dbReference type="ARBA" id="ARBA00023235"/>
    </source>
</evidence>
<comment type="caution">
    <text evidence="12">The sequence shown here is derived from an EMBL/GenBank/DDBJ whole genome shotgun (WGS) entry which is preliminary data.</text>
</comment>
<keyword evidence="7 10" id="KW-0630">Potassium</keyword>
<evidence type="ECO:0000256" key="5">
    <source>
        <dbReference type="ARBA" id="ARBA00022741"/>
    </source>
</evidence>
<dbReference type="STRING" id="52247.A0A4T0X2M7"/>
<dbReference type="OrthoDB" id="10064708at2759"/>
<dbReference type="EMBL" id="SELW01000405">
    <property type="protein sequence ID" value="TID28372.1"/>
    <property type="molecule type" value="Genomic_DNA"/>
</dbReference>
<feature type="binding site" evidence="10">
    <location>
        <position position="169"/>
    </location>
    <ligand>
        <name>K(+)</name>
        <dbReference type="ChEBI" id="CHEBI:29103"/>
    </ligand>
</feature>
<dbReference type="NCBIfam" id="TIGR00197">
    <property type="entry name" value="yjeF_nterm"/>
    <property type="match status" value="1"/>
</dbReference>
<dbReference type="InterPro" id="IPR036652">
    <property type="entry name" value="YjeF_N_dom_sf"/>
</dbReference>
<keyword evidence="4 10" id="KW-0479">Metal-binding</keyword>
<evidence type="ECO:0000256" key="8">
    <source>
        <dbReference type="ARBA" id="ARBA00023027"/>
    </source>
</evidence>
<comment type="cofactor">
    <cofactor evidence="10">
        <name>K(+)</name>
        <dbReference type="ChEBI" id="CHEBI:29103"/>
    </cofactor>
    <text evidence="10">Binds 1 potassium ion per subunit.</text>
</comment>
<evidence type="ECO:0000256" key="7">
    <source>
        <dbReference type="ARBA" id="ARBA00022958"/>
    </source>
</evidence>
<feature type="binding site" evidence="10">
    <location>
        <begin position="61"/>
        <end position="65"/>
    </location>
    <ligand>
        <name>(6S)-NADPHX</name>
        <dbReference type="ChEBI" id="CHEBI:64076"/>
    </ligand>
</feature>
<evidence type="ECO:0000313" key="12">
    <source>
        <dbReference type="EMBL" id="TID28372.1"/>
    </source>
</evidence>
<dbReference type="GO" id="GO:0005739">
    <property type="term" value="C:mitochondrion"/>
    <property type="evidence" value="ECO:0007669"/>
    <property type="project" value="UniProtKB-SubCell"/>
</dbReference>
<evidence type="ECO:0000256" key="3">
    <source>
        <dbReference type="ARBA" id="ARBA00012228"/>
    </source>
</evidence>
<dbReference type="PANTHER" id="PTHR13232:SF10">
    <property type="entry name" value="NAD(P)H-HYDRATE EPIMERASE"/>
    <property type="match status" value="1"/>
</dbReference>
<evidence type="ECO:0000256" key="2">
    <source>
        <dbReference type="ARBA" id="ARBA00000909"/>
    </source>
</evidence>
<accession>A0A4T0X2M7</accession>
<comment type="caution">
    <text evidence="10">Lacks conserved residue(s) required for the propagation of feature annotation.</text>
</comment>
<feature type="binding site" evidence="10">
    <location>
        <begin position="133"/>
        <end position="139"/>
    </location>
    <ligand>
        <name>(6S)-NADPHX</name>
        <dbReference type="ChEBI" id="CHEBI:64076"/>
    </ligand>
</feature>
<dbReference type="PROSITE" id="PS51385">
    <property type="entry name" value="YJEF_N"/>
    <property type="match status" value="1"/>
</dbReference>
<evidence type="ECO:0000256" key="10">
    <source>
        <dbReference type="HAMAP-Rule" id="MF_03159"/>
    </source>
</evidence>
<dbReference type="GO" id="GO:0000166">
    <property type="term" value="F:nucleotide binding"/>
    <property type="evidence" value="ECO:0007669"/>
    <property type="project" value="UniProtKB-KW"/>
</dbReference>
<feature type="binding site" evidence="10">
    <location>
        <position position="166"/>
    </location>
    <ligand>
        <name>(6S)-NADPHX</name>
        <dbReference type="ChEBI" id="CHEBI:64076"/>
    </ligand>
</feature>
<dbReference type="Proteomes" id="UP000307173">
    <property type="component" value="Unassembled WGS sequence"/>
</dbReference>
<sequence>MSLKTLSAKTAASLDASLMSTLGYTLEQLMELAGLSVAQAIEHDFSPQNNSNVLVLCGPGNNGGDGLVAARHLRLFGYPNVTVYWPIQGKNPFYSNLHTQLELFDVNVIREHDVVKLGSLLKDADIIVDALFGFSFHPPLRAPFNDILNAVMEQKQKSKVKVIAVDVPSGWDVDEGPSKDTNTEKYMPDALVSLTAPKPCSLKLTPGVKHYLGGRFISQSIADKWGFEVPKYEHGNQFVKLSE</sequence>
<name>A0A4T0X2M7_9ASCO</name>
<keyword evidence="9 10" id="KW-0413">Isomerase</keyword>
<keyword evidence="8 10" id="KW-0520">NAD</keyword>
<gene>
    <name evidence="12" type="ORF">CANINC_002550</name>
</gene>
<feature type="binding site" evidence="10">
    <location>
        <position position="129"/>
    </location>
    <ligand>
        <name>K(+)</name>
        <dbReference type="ChEBI" id="CHEBI:29103"/>
    </ligand>
</feature>
<keyword evidence="6" id="KW-0521">NADP</keyword>
<evidence type="ECO:0000313" key="13">
    <source>
        <dbReference type="Proteomes" id="UP000307173"/>
    </source>
</evidence>
<dbReference type="GO" id="GO:0052856">
    <property type="term" value="F:NAD(P)HX epimerase activity"/>
    <property type="evidence" value="ECO:0007669"/>
    <property type="project" value="UniProtKB-UniRule"/>
</dbReference>
<dbReference type="InterPro" id="IPR032976">
    <property type="entry name" value="YJEFN_prot_NAXE-like"/>
</dbReference>
<comment type="catalytic activity">
    <reaction evidence="2 10">
        <text>(6R)-NADPHX = (6S)-NADPHX</text>
        <dbReference type="Rhea" id="RHEA:32227"/>
        <dbReference type="ChEBI" id="CHEBI:64076"/>
        <dbReference type="ChEBI" id="CHEBI:64077"/>
        <dbReference type="EC" id="5.1.99.6"/>
    </reaction>
</comment>
<keyword evidence="10" id="KW-0963">Cytoplasm</keyword>
<dbReference type="EC" id="5.1.99.6" evidence="3 10"/>
<dbReference type="Pfam" id="PF03853">
    <property type="entry name" value="YjeF_N"/>
    <property type="match status" value="1"/>
</dbReference>
<comment type="subcellular location">
    <subcellularLocation>
        <location evidence="10">Cytoplasm</location>
    </subcellularLocation>
    <subcellularLocation>
        <location evidence="10">Mitochondrion</location>
    </subcellularLocation>
</comment>
<dbReference type="InterPro" id="IPR004443">
    <property type="entry name" value="YjeF_N_dom"/>
</dbReference>
<dbReference type="AlphaFoldDB" id="A0A4T0X2M7"/>
<comment type="catalytic activity">
    <reaction evidence="1 10">
        <text>(6R)-NADHX = (6S)-NADHX</text>
        <dbReference type="Rhea" id="RHEA:32215"/>
        <dbReference type="ChEBI" id="CHEBI:64074"/>
        <dbReference type="ChEBI" id="CHEBI:64075"/>
        <dbReference type="EC" id="5.1.99.6"/>
    </reaction>
</comment>
<comment type="function">
    <text evidence="10">Catalyzes the epimerization of the S- and R-forms of NAD(P)HX, a damaged form of NAD(P)H that is a result of enzymatic or heat-dependent hydration. This is a prerequisite for the S-specific NAD(P)H-hydrate dehydratase to allow the repair of both epimers of NAD(P)HX.</text>
</comment>
<evidence type="ECO:0000256" key="6">
    <source>
        <dbReference type="ARBA" id="ARBA00022857"/>
    </source>
</evidence>
<dbReference type="Gene3D" id="3.40.50.10260">
    <property type="entry name" value="YjeF N-terminal domain"/>
    <property type="match status" value="1"/>
</dbReference>
<keyword evidence="13" id="KW-1185">Reference proteome</keyword>
<protein>
    <recommendedName>
        <fullName evidence="3 10">NAD(P)H-hydrate epimerase</fullName>
        <ecNumber evidence="3 10">5.1.99.6</ecNumber>
    </recommendedName>
    <alternativeName>
        <fullName evidence="10">NAD(P)HX epimerase</fullName>
    </alternativeName>
</protein>
<evidence type="ECO:0000256" key="1">
    <source>
        <dbReference type="ARBA" id="ARBA00000013"/>
    </source>
</evidence>
<dbReference type="HAMAP" id="MF_01966">
    <property type="entry name" value="NADHX_epimerase"/>
    <property type="match status" value="1"/>
</dbReference>
<keyword evidence="5 10" id="KW-0547">Nucleotide-binding</keyword>
<keyword evidence="10" id="KW-0496">Mitochondrion</keyword>
<feature type="binding site" evidence="10">
    <location>
        <position position="62"/>
    </location>
    <ligand>
        <name>K(+)</name>
        <dbReference type="ChEBI" id="CHEBI:29103"/>
    </ligand>
</feature>
<reference evidence="12 13" key="1">
    <citation type="journal article" date="2019" name="Front. Genet.">
        <title>Whole-Genome Sequencing of the Opportunistic Yeast Pathogen Candida inconspicua Uncovers Its Hybrid Origin.</title>
        <authorList>
            <person name="Mixao V."/>
            <person name="Hansen A.P."/>
            <person name="Saus E."/>
            <person name="Boekhout T."/>
            <person name="Lass-Florl C."/>
            <person name="Gabaldon T."/>
        </authorList>
    </citation>
    <scope>NUCLEOTIDE SEQUENCE [LARGE SCALE GENOMIC DNA]</scope>
    <source>
        <strain evidence="12 13">CBS 180</strain>
    </source>
</reference>
<comment type="similarity">
    <text evidence="10">Belongs to the NnrE/AIBP family.</text>
</comment>